<feature type="region of interest" description="Disordered" evidence="1">
    <location>
        <begin position="1"/>
        <end position="46"/>
    </location>
</feature>
<evidence type="ECO:0000313" key="2">
    <source>
        <dbReference type="EMBL" id="MFC7254877.1"/>
    </source>
</evidence>
<feature type="compositionally biased region" description="Basic and acidic residues" evidence="1">
    <location>
        <begin position="27"/>
        <end position="43"/>
    </location>
</feature>
<keyword evidence="3" id="KW-1185">Reference proteome</keyword>
<dbReference type="RefSeq" id="WP_379703076.1">
    <property type="nucleotide sequence ID" value="NZ_JBHTAT010000001.1"/>
</dbReference>
<dbReference type="AlphaFoldDB" id="A0ABD5ZWA3"/>
<reference evidence="2 3" key="1">
    <citation type="journal article" date="2019" name="Int. J. Syst. Evol. Microbiol.">
        <title>The Global Catalogue of Microorganisms (GCM) 10K type strain sequencing project: providing services to taxonomists for standard genome sequencing and annotation.</title>
        <authorList>
            <consortium name="The Broad Institute Genomics Platform"/>
            <consortium name="The Broad Institute Genome Sequencing Center for Infectious Disease"/>
            <person name="Wu L."/>
            <person name="Ma J."/>
        </authorList>
    </citation>
    <scope>NUCLEOTIDE SEQUENCE [LARGE SCALE GENOMIC DNA]</scope>
    <source>
        <strain evidence="2 3">GX21</strain>
    </source>
</reference>
<evidence type="ECO:0000256" key="1">
    <source>
        <dbReference type="SAM" id="MobiDB-lite"/>
    </source>
</evidence>
<feature type="compositionally biased region" description="Gly residues" evidence="1">
    <location>
        <begin position="1"/>
        <end position="11"/>
    </location>
</feature>
<protein>
    <submittedName>
        <fullName evidence="2">Uncharacterized protein</fullName>
    </submittedName>
</protein>
<dbReference type="GeneID" id="96953213"/>
<organism evidence="2 3">
    <name type="scientific">Haloplanus litoreus</name>
    <dbReference type="NCBI Taxonomy" id="767515"/>
    <lineage>
        <taxon>Archaea</taxon>
        <taxon>Methanobacteriati</taxon>
        <taxon>Methanobacteriota</taxon>
        <taxon>Stenosarchaea group</taxon>
        <taxon>Halobacteria</taxon>
        <taxon>Halobacteriales</taxon>
        <taxon>Haloferacaceae</taxon>
        <taxon>Haloplanus</taxon>
    </lineage>
</organism>
<dbReference type="EMBL" id="JBHTAT010000001">
    <property type="protein sequence ID" value="MFC7254877.1"/>
    <property type="molecule type" value="Genomic_DNA"/>
</dbReference>
<proteinExistence type="predicted"/>
<sequence>MTGADCGGDGPHGAPVQRVRPAEASVDETHREARGGTDSSRDDEYTDWGAVEAFAAGFADTLP</sequence>
<name>A0ABD5ZWA3_9EURY</name>
<gene>
    <name evidence="2" type="ORF">ACFQKE_06145</name>
</gene>
<dbReference type="Proteomes" id="UP001596434">
    <property type="component" value="Unassembled WGS sequence"/>
</dbReference>
<accession>A0ABD5ZWA3</accession>
<comment type="caution">
    <text evidence="2">The sequence shown here is derived from an EMBL/GenBank/DDBJ whole genome shotgun (WGS) entry which is preliminary data.</text>
</comment>
<evidence type="ECO:0000313" key="3">
    <source>
        <dbReference type="Proteomes" id="UP001596434"/>
    </source>
</evidence>